<dbReference type="AlphaFoldDB" id="A0A2J8IRP7"/>
<proteinExistence type="predicted"/>
<dbReference type="Proteomes" id="UP000236370">
    <property type="component" value="Unassembled WGS sequence"/>
</dbReference>
<organism evidence="2 3">
    <name type="scientific">Pan troglodytes</name>
    <name type="common">Chimpanzee</name>
    <dbReference type="NCBI Taxonomy" id="9598"/>
    <lineage>
        <taxon>Eukaryota</taxon>
        <taxon>Metazoa</taxon>
        <taxon>Chordata</taxon>
        <taxon>Craniata</taxon>
        <taxon>Vertebrata</taxon>
        <taxon>Euteleostomi</taxon>
        <taxon>Mammalia</taxon>
        <taxon>Eutheria</taxon>
        <taxon>Euarchontoglires</taxon>
        <taxon>Primates</taxon>
        <taxon>Haplorrhini</taxon>
        <taxon>Catarrhini</taxon>
        <taxon>Hominidae</taxon>
        <taxon>Pan</taxon>
    </lineage>
</organism>
<evidence type="ECO:0000256" key="1">
    <source>
        <dbReference type="SAM" id="MobiDB-lite"/>
    </source>
</evidence>
<accession>A0A2J8IRP7</accession>
<name>A0A2J8IRP7_PANTR</name>
<feature type="region of interest" description="Disordered" evidence="1">
    <location>
        <begin position="23"/>
        <end position="62"/>
    </location>
</feature>
<evidence type="ECO:0000313" key="2">
    <source>
        <dbReference type="EMBL" id="PNI13200.1"/>
    </source>
</evidence>
<gene>
    <name evidence="2" type="ORF">CK820_G0053706</name>
</gene>
<reference evidence="2 3" key="1">
    <citation type="submission" date="2017-12" db="EMBL/GenBank/DDBJ databases">
        <title>High-resolution comparative analysis of great ape genomes.</title>
        <authorList>
            <person name="Pollen A."/>
            <person name="Hastie A."/>
            <person name="Hormozdiari F."/>
            <person name="Dougherty M."/>
            <person name="Liu R."/>
            <person name="Chaisson M."/>
            <person name="Hoppe E."/>
            <person name="Hill C."/>
            <person name="Pang A."/>
            <person name="Hillier L."/>
            <person name="Baker C."/>
            <person name="Armstrong J."/>
            <person name="Shendure J."/>
            <person name="Paten B."/>
            <person name="Wilson R."/>
            <person name="Chao H."/>
            <person name="Schneider V."/>
            <person name="Ventura M."/>
            <person name="Kronenberg Z."/>
            <person name="Murali S."/>
            <person name="Gordon D."/>
            <person name="Cantsilieris S."/>
            <person name="Munson K."/>
            <person name="Nelson B."/>
            <person name="Raja A."/>
            <person name="Underwood J."/>
            <person name="Diekhans M."/>
            <person name="Fiddes I."/>
            <person name="Haussler D."/>
            <person name="Eichler E."/>
        </authorList>
    </citation>
    <scope>NUCLEOTIDE SEQUENCE [LARGE SCALE GENOMIC DNA]</scope>
    <source>
        <strain evidence="2">Yerkes chimp pedigree #C0471</strain>
    </source>
</reference>
<evidence type="ECO:0000313" key="3">
    <source>
        <dbReference type="Proteomes" id="UP000236370"/>
    </source>
</evidence>
<sequence length="107" mass="11111">MPEIRVTPLGACPSCGRVLVLPPGRGSRAPSSTDTRTGFHVLPHGESASSEGAPCPGVDTGPARTWAEAASWSPLRARMSCWTVECTWASMTTDASLTSPTSPRTAA</sequence>
<protein>
    <submittedName>
        <fullName evidence="2">INTS11 isoform 21</fullName>
    </submittedName>
</protein>
<comment type="caution">
    <text evidence="2">The sequence shown here is derived from an EMBL/GenBank/DDBJ whole genome shotgun (WGS) entry which is preliminary data.</text>
</comment>
<dbReference type="EMBL" id="NBAG03000613">
    <property type="protein sequence ID" value="PNI13200.1"/>
    <property type="molecule type" value="Genomic_DNA"/>
</dbReference>